<protein>
    <submittedName>
        <fullName evidence="1">Uncharacterized protein</fullName>
    </submittedName>
</protein>
<dbReference type="Gene3D" id="3.40.50.620">
    <property type="entry name" value="HUPs"/>
    <property type="match status" value="1"/>
</dbReference>
<evidence type="ECO:0000313" key="1">
    <source>
        <dbReference type="EMBL" id="CAB4125085.1"/>
    </source>
</evidence>
<dbReference type="SUPFAM" id="SSF52374">
    <property type="entry name" value="Nucleotidylyl transferase"/>
    <property type="match status" value="1"/>
</dbReference>
<name>A0A6J5KV89_9CAUD</name>
<proteinExistence type="predicted"/>
<accession>A0A6J5KV89</accession>
<dbReference type="EMBL" id="LR796188">
    <property type="protein sequence ID" value="CAB4125085.1"/>
    <property type="molecule type" value="Genomic_DNA"/>
</dbReference>
<sequence>MSGVAGGNRIERGDVHATFNKYVEEVLSKIPGFKKASLSGSVKAGSKADFGDLDIIVWFEGDDKREVKQRLIDAALALPQDIIVPFKSEKYTGRRYYNSGELISVLYPIVGKEDQYIQVDNIISLTEEEHAFKGSFLDLPAEKQGLLIGLAKVILLEENPEEVFRRMGIPNVPKLEKGEEFEFNLSSVKLSLRKVKLENFREVAREEVWSTTNWGTIKILFKNFNIDGSFEDLLDDIARRLTNARSKNRIAGIFKSMVTVKSGEVGTPKGKGKEDALEKVAQTLSEALDDGSEIVALYAGGFKPPHLAHFQNAKFLSTKADKIIIFIGPKIREGVKITAEQSKAIWEIYAKYLNVPVEVHISRVTPILDTYEWIDANQDKVTEIITGAMADEMGKFSGIAKRKEKGDYKNVEVKELPVIVDKEDSKFSATDIRKSEQFLLSGKWIPSIVSQEDKQAIIDIVTPQKEDSVEDKMLTAVDNVFESFFPKKTKTIKEGSSGTPIQPSGAIPSKDRADLEHLFVDLKKTVDPDKYTVVFNQDRIDIYIRTYSDVAVDQTPYQKHLPESVEQKKSDLTPYIASILEYMLDQGMNIQPLPEVKVRYDEQEAGNFFGKTAYYDPNNKEVILYAMGRLPKDICRSFAHEMIHHMQNIEGRLGHIGTTNTNEDSHLQEIEDEAYLEGNRCFRNWEDEVKNK</sequence>
<reference evidence="1" key="1">
    <citation type="submission" date="2020-04" db="EMBL/GenBank/DDBJ databases">
        <authorList>
            <person name="Chiriac C."/>
            <person name="Salcher M."/>
            <person name="Ghai R."/>
            <person name="Kavagutti S V."/>
        </authorList>
    </citation>
    <scope>NUCLEOTIDE SEQUENCE</scope>
</reference>
<organism evidence="1">
    <name type="scientific">uncultured Caudovirales phage</name>
    <dbReference type="NCBI Taxonomy" id="2100421"/>
    <lineage>
        <taxon>Viruses</taxon>
        <taxon>Duplodnaviria</taxon>
        <taxon>Heunggongvirae</taxon>
        <taxon>Uroviricota</taxon>
        <taxon>Caudoviricetes</taxon>
        <taxon>Peduoviridae</taxon>
        <taxon>Maltschvirus</taxon>
        <taxon>Maltschvirus maltsch</taxon>
    </lineage>
</organism>
<dbReference type="InterPro" id="IPR014729">
    <property type="entry name" value="Rossmann-like_a/b/a_fold"/>
</dbReference>
<gene>
    <name evidence="1" type="ORF">UFOVP54_58</name>
</gene>